<sequence length="360" mass="40543">MSNGTAKDRFWAKNNFYLRNLGTSHNSIIQLMEIKNAKERTDHVICPFQNLYNVLDKMHDHSWSCMLHGVHNVAHEASKVSAFLFLVFTVFGSPCILQSDNGREFTAQVIYELVSLWKGEDLLENIVENESDIEDVDSSDDINNSVFPEIIDIDDKGILCDSDINFMNNDGQNLVLQRGSCGPVHLNTDNLSDPESEVRNVNKEAVNRNLEDYHFKMEHQMCTKYNIHERSYKVGDLVKVQIAKIDRGPGDRCALPCKVFSVLPNDVYRLVCRFGVLESTFLASEVLLLGPREFSELDDSPTNTTVSIIEAARLQSNAIAGNKTCNCRGDCLTTRCSCRKVNILYGSGCHPKSLKCKHKA</sequence>
<dbReference type="InterPro" id="IPR012337">
    <property type="entry name" value="RNaseH-like_sf"/>
</dbReference>
<gene>
    <name evidence="1" type="ORF">CPELLU_LOCUS13985</name>
</gene>
<dbReference type="SUPFAM" id="SSF53098">
    <property type="entry name" value="Ribonuclease H-like"/>
    <property type="match status" value="1"/>
</dbReference>
<name>A0A9N9IK01_9GLOM</name>
<accession>A0A9N9IK01</accession>
<dbReference type="AlphaFoldDB" id="A0A9N9IK01"/>
<comment type="caution">
    <text evidence="1">The sequence shown here is derived from an EMBL/GenBank/DDBJ whole genome shotgun (WGS) entry which is preliminary data.</text>
</comment>
<dbReference type="Proteomes" id="UP000789759">
    <property type="component" value="Unassembled WGS sequence"/>
</dbReference>
<protein>
    <submittedName>
        <fullName evidence="1">4822_t:CDS:1</fullName>
    </submittedName>
</protein>
<organism evidence="1 2">
    <name type="scientific">Cetraspora pellucida</name>
    <dbReference type="NCBI Taxonomy" id="1433469"/>
    <lineage>
        <taxon>Eukaryota</taxon>
        <taxon>Fungi</taxon>
        <taxon>Fungi incertae sedis</taxon>
        <taxon>Mucoromycota</taxon>
        <taxon>Glomeromycotina</taxon>
        <taxon>Glomeromycetes</taxon>
        <taxon>Diversisporales</taxon>
        <taxon>Gigasporaceae</taxon>
        <taxon>Cetraspora</taxon>
    </lineage>
</organism>
<dbReference type="EMBL" id="CAJVQA010015755">
    <property type="protein sequence ID" value="CAG8739066.1"/>
    <property type="molecule type" value="Genomic_DNA"/>
</dbReference>
<reference evidence="1" key="1">
    <citation type="submission" date="2021-06" db="EMBL/GenBank/DDBJ databases">
        <authorList>
            <person name="Kallberg Y."/>
            <person name="Tangrot J."/>
            <person name="Rosling A."/>
        </authorList>
    </citation>
    <scope>NUCLEOTIDE SEQUENCE</scope>
    <source>
        <strain evidence="1">FL966</strain>
    </source>
</reference>
<evidence type="ECO:0000313" key="2">
    <source>
        <dbReference type="Proteomes" id="UP000789759"/>
    </source>
</evidence>
<evidence type="ECO:0000313" key="1">
    <source>
        <dbReference type="EMBL" id="CAG8739066.1"/>
    </source>
</evidence>
<keyword evidence="2" id="KW-1185">Reference proteome</keyword>
<dbReference type="OrthoDB" id="2208035at2759"/>
<proteinExistence type="predicted"/>